<dbReference type="OrthoDB" id="4766886at2759"/>
<dbReference type="HOGENOM" id="CLU_799738_0_0_1"/>
<dbReference type="GeneID" id="20706284"/>
<evidence type="ECO:0000313" key="2">
    <source>
        <dbReference type="Proteomes" id="UP000001611"/>
    </source>
</evidence>
<name>G2X336_VERDV</name>
<dbReference type="Proteomes" id="UP000001611">
    <property type="component" value="Chromosome 3"/>
</dbReference>
<dbReference type="EMBL" id="DS572702">
    <property type="protein sequence ID" value="EGY23383.1"/>
    <property type="molecule type" value="Genomic_DNA"/>
</dbReference>
<gene>
    <name evidence="1" type="ORF">VDAG_04821</name>
</gene>
<keyword evidence="2" id="KW-1185">Reference proteome</keyword>
<dbReference type="AlphaFoldDB" id="G2X336"/>
<evidence type="ECO:0000313" key="1">
    <source>
        <dbReference type="EMBL" id="EGY23383.1"/>
    </source>
</evidence>
<organism evidence="1 2">
    <name type="scientific">Verticillium dahliae (strain VdLs.17 / ATCC MYA-4575 / FGSC 10137)</name>
    <name type="common">Verticillium wilt</name>
    <dbReference type="NCBI Taxonomy" id="498257"/>
    <lineage>
        <taxon>Eukaryota</taxon>
        <taxon>Fungi</taxon>
        <taxon>Dikarya</taxon>
        <taxon>Ascomycota</taxon>
        <taxon>Pezizomycotina</taxon>
        <taxon>Sordariomycetes</taxon>
        <taxon>Hypocreomycetidae</taxon>
        <taxon>Glomerellales</taxon>
        <taxon>Plectosphaerellaceae</taxon>
        <taxon>Verticillium</taxon>
    </lineage>
</organism>
<sequence>MSATLGCSIKLAEPTAVQLAQLIAWLVDGVQPGNQKLGPSWGKTWTHGAGLRATFRFAGVENGLQLLLLARGSSVRHEMSATVLLFAHDFGSPSELTNFLVVWLRSMMIKPPAFCPRVLLITEEEAPVDVVDLRSRLTAGLLSHLCVGDPTRAYTAAEIHELMRETLRLDTIEVRPGPRFGSSLLAQTARACNERQVSSVFFSALHWKALFKDALTQYARSPPIPISFCRLSRLANAVPVNMAIHLAGFLQATALEGLDQATILASALSMNACPPGMYQFSPDIVYSDLYKDEVLRAASHLKAGRPLALQIEARFISSSTDNLVLRFFSQMRIET</sequence>
<reference evidence="1 2" key="1">
    <citation type="submission" date="2008-03" db="EMBL/GenBank/DDBJ databases">
        <title>The Genome Sequence of Verticillium dahliae VdLs.17.</title>
        <authorList>
            <consortium name="The Broad Institute Genome Sequencing Platform"/>
            <person name="Ma L.-J.J."/>
            <person name="Klosterman S.J."/>
            <person name="Subbarao K."/>
            <person name="Dobinson K."/>
            <person name="Veronese P."/>
            <person name="Kang S."/>
            <person name="Gold S.E."/>
            <person name="Young S."/>
            <person name="Jaffe D."/>
            <person name="Gnerre S."/>
            <person name="Berlin A."/>
            <person name="Heiman D."/>
            <person name="Hepburn T."/>
            <person name="Sykes S."/>
            <person name="Alvarado L."/>
            <person name="Kodira C.D."/>
            <person name="Lander E."/>
            <person name="Galagan J."/>
            <person name="Nusbaum C."/>
            <person name="Birren B."/>
        </authorList>
    </citation>
    <scope>NUCLEOTIDE SEQUENCE [LARGE SCALE GENOMIC DNA]</scope>
    <source>
        <strain evidence="2">VdLs.17 / ATCC MYA-4575 / FGSC 10137</strain>
    </source>
</reference>
<dbReference type="InParanoid" id="G2X336"/>
<dbReference type="KEGG" id="vda:VDAG_04821"/>
<protein>
    <submittedName>
        <fullName evidence="1">Uncharacterized protein</fullName>
    </submittedName>
</protein>
<proteinExistence type="predicted"/>
<dbReference type="RefSeq" id="XP_009652720.1">
    <property type="nucleotide sequence ID" value="XM_009654425.1"/>
</dbReference>
<accession>G2X336</accession>